<dbReference type="SUPFAM" id="SSF55718">
    <property type="entry name" value="SCP-like"/>
    <property type="match status" value="1"/>
</dbReference>
<comment type="function">
    <text evidence="1">Required for O(2)-independent ubiquinone (coenzyme Q) biosynthesis. Likely functions as an accessory factor.</text>
</comment>
<dbReference type="EMBL" id="QYYH01000127">
    <property type="protein sequence ID" value="RJY07278.1"/>
    <property type="molecule type" value="Genomic_DNA"/>
</dbReference>
<comment type="similarity">
    <text evidence="1">Belongs to the UbiT family.</text>
</comment>
<comment type="caution">
    <text evidence="3">The sequence shown here is derived from an EMBL/GenBank/DDBJ whole genome shotgun (WGS) entry which is preliminary data.</text>
</comment>
<comment type="pathway">
    <text evidence="1">Cofactor biosynthesis; ubiquinone biosynthesis.</text>
</comment>
<dbReference type="Proteomes" id="UP000273022">
    <property type="component" value="Unassembled WGS sequence"/>
</dbReference>
<dbReference type="AlphaFoldDB" id="A0A3A6TFZ3"/>
<dbReference type="HAMAP" id="MF_02231">
    <property type="entry name" value="UbiT"/>
    <property type="match status" value="1"/>
</dbReference>
<evidence type="ECO:0000256" key="1">
    <source>
        <dbReference type="HAMAP-Rule" id="MF_02231"/>
    </source>
</evidence>
<dbReference type="Pfam" id="PF02036">
    <property type="entry name" value="SCP2"/>
    <property type="match status" value="1"/>
</dbReference>
<reference evidence="3 4" key="1">
    <citation type="submission" date="2018-09" db="EMBL/GenBank/DDBJ databases">
        <title>Phylogeny of the Shewanellaceae, and recommendation for two new genera, Pseudoshewanella and Parashewanella.</title>
        <authorList>
            <person name="Wang G."/>
        </authorList>
    </citation>
    <scope>NUCLEOTIDE SEQUENCE [LARGE SCALE GENOMIC DNA]</scope>
    <source>
        <strain evidence="3 4">KCTC 22492</strain>
    </source>
</reference>
<dbReference type="PIRSF" id="PIRSF025550">
    <property type="entry name" value="UCP025550_lpd_carrier"/>
    <property type="match status" value="1"/>
</dbReference>
<protein>
    <recommendedName>
        <fullName evidence="1">Ubiquinone biosynthesis accessory factor UbiT</fullName>
    </recommendedName>
</protein>
<evidence type="ECO:0000259" key="2">
    <source>
        <dbReference type="Pfam" id="PF02036"/>
    </source>
</evidence>
<organism evidence="3 4">
    <name type="scientific">Parashewanella spongiae</name>
    <dbReference type="NCBI Taxonomy" id="342950"/>
    <lineage>
        <taxon>Bacteria</taxon>
        <taxon>Pseudomonadati</taxon>
        <taxon>Pseudomonadota</taxon>
        <taxon>Gammaproteobacteria</taxon>
        <taxon>Alteromonadales</taxon>
        <taxon>Shewanellaceae</taxon>
        <taxon>Parashewanella</taxon>
    </lineage>
</organism>
<evidence type="ECO:0000313" key="4">
    <source>
        <dbReference type="Proteomes" id="UP000273022"/>
    </source>
</evidence>
<name>A0A3A6TFZ3_9GAMM</name>
<keyword evidence="4" id="KW-1185">Reference proteome</keyword>
<dbReference type="GO" id="GO:0006744">
    <property type="term" value="P:ubiquinone biosynthetic process"/>
    <property type="evidence" value="ECO:0007669"/>
    <property type="project" value="UniProtKB-UniRule"/>
</dbReference>
<dbReference type="RefSeq" id="WP_121854657.1">
    <property type="nucleotide sequence ID" value="NZ_CP037952.1"/>
</dbReference>
<gene>
    <name evidence="1" type="primary">ubiT</name>
    <name evidence="3" type="ORF">D5R81_16150</name>
</gene>
<dbReference type="InterPro" id="IPR036527">
    <property type="entry name" value="SCP2_sterol-bd_dom_sf"/>
</dbReference>
<dbReference type="InterPro" id="IPR016830">
    <property type="entry name" value="UbiT"/>
</dbReference>
<sequence>MLSTMPSFAAKQVLKRVPTIAQHSLSVVPFALKAKIITELLSVLMKEQMEDEELGFLIGRWVAIKVTDFNLSFEVSYDNKWLVREPFEADVTFSADSIALIQVAAGVEDPDTLFFQRQLCIEGDTELGLEVKNLLLAIELDQLPTFMRKSVEQLARGVATLQRKSSEMLHQKNASL</sequence>
<accession>A0A3A6TFZ3</accession>
<dbReference type="InterPro" id="IPR003033">
    <property type="entry name" value="SCP2_sterol-bd_dom"/>
</dbReference>
<dbReference type="OrthoDB" id="5292463at2"/>
<dbReference type="UniPathway" id="UPA00232"/>
<keyword evidence="1" id="KW-0831">Ubiquinone biosynthesis</keyword>
<proteinExistence type="inferred from homology"/>
<feature type="domain" description="SCP2" evidence="2">
    <location>
        <begin position="46"/>
        <end position="135"/>
    </location>
</feature>
<evidence type="ECO:0000313" key="3">
    <source>
        <dbReference type="EMBL" id="RJY07278.1"/>
    </source>
</evidence>